<dbReference type="CDD" id="cd00982">
    <property type="entry name" value="gltB_C"/>
    <property type="match status" value="1"/>
</dbReference>
<evidence type="ECO:0000256" key="1">
    <source>
        <dbReference type="ARBA" id="ARBA00001917"/>
    </source>
</evidence>
<dbReference type="Pfam" id="PF00310">
    <property type="entry name" value="GATase_2"/>
    <property type="match status" value="1"/>
</dbReference>
<dbReference type="InterPro" id="IPR006982">
    <property type="entry name" value="Glu_synth_centr_N"/>
</dbReference>
<comment type="cofactor">
    <cofactor evidence="1">
        <name>FMN</name>
        <dbReference type="ChEBI" id="CHEBI:58210"/>
    </cofactor>
</comment>
<keyword evidence="6" id="KW-0288">FMN</keyword>
<sequence length="1522" mass="164795">MTTPQHRVARPSAQGLYDPTAEHDACGVAFVATLRGTPGRDIVDAGLTALLNLDHRGAVGAEENSGDGAGILTQIPDAFVRDVVAAELPPAGHYAIGMAFLPQEEGEADAVARRFEAIAAEEKLDVLAWRDVPVTADLVGPTARASMPLFRQVVVADPSRELSGLELDRRTYRLRKRAQHELDLFLASLSSRTLTYKGMLTTAQLEPFFPDLSDPRYASEIALVHSRFSTNTFPSWPLAQPFRLVAHNGEINTVRGNRNWMAARESTMASEVLGDLTPLLPVCTEGSSDSASFDEVLELLHLAGRSLPHAVLMMVPEAWENHAEMDPARRAFYQYHANLMEPWDGPACLTFTDGTLIGAVLDRNGLRPGRYWVTEDGLVVLASEAGVLDLDPATIVRKGRLEPGRMFLVDTAQGRIVEDDELKSQLAAQRPYGEWVAGNTITLDSLPEREHVAHSPASVQRRQRAFGYTTEELKIILSPMANEGAEPLGAMGSDTPIAVLSSRPRLLFDYFTQMFAQVTNPPLDSIREQLVTAIDSTIGPEPNLLEEVADHARKLDLPFPVLDNDELAKIVRIDRDPRLEGEFRAGIVRGLYEVSGGGTALQQRLEEIFAQVDADLEAGVTHIVLSDRDSDSELAPIPSLLLTSAVHHHLLRQGTRTRISLVVEAGDVREVHHVALLIGYGAAAVNPYLAMETVEDLALRGYLDVTPEQAVANLIKALGKGVLKVMSKMGISTIMSYRGAQIFEAVGLSHELVDDYFTGTTSRLAGVGLDVVAAEVAARHAEAYPASGNHKPHQRLTSGGEYQWRRDGEEHLFDPETVFRLQHATRTGRMDIFRQYTRRVDEQSRRLMTLRGLLRFTPDREPVPIDEVEPVSEIVKRFNTGAMSYGSISAEAHETLAIAMNRLGGRSNTGEGGEDPERLYDPERRSRVKQIASGRFGVTSEYLTNADDIQIKLAQGAKPGEGGQLPGPKVYPWVARTRHSTPGVGLISPPPHHDIYSIEDLAQLIHDAKNANPSARVHVKLVSEFGVGTVATGVSKAHADVVLISGHDGGTGASPLTSLKHAGTPWEIGLAETQQTLVLNNLRDRIVVQVDGQMKTGRDVVVAALLGAEEFGFATAPMVVSGCVMMRVCHLDTCPVGVATQNPELRQRFTGKPEFVVNFFEFIAQEVREHLASLGFRSIEEAVGHVDALDTRKAVDHWKAQGLDLGPVLAAPQAAPGAVLHQVTTQDHGLAKALDNQLIEHARPALEDAIPVRIELPVRNVNRTVGTMLGHEVTKRYRGEGLPDDTIDVTLTGSAGQSLGAFLPRGVTLRLFGDANDYVGKGLSGGRIVVRPDRSAVLEGAANVVAGNVIGYGATSGEVLLRGRVGERFGVRNSGATLVVEGVGDHGCEYMTGGTVLVLGPTGRNFGAGMSGGVAYVLNLRDVAMNTQAVASGELQVGPLEDEDWDRVRALLERHREETGSPVAAELLESDDTRGRFSRVLPAGWARVRAALAAAEAEGTTLGEGDDFDPSLWEQIMEVARG</sequence>
<dbReference type="InterPro" id="IPR002489">
    <property type="entry name" value="Glu_synth_asu_C"/>
</dbReference>
<comment type="similarity">
    <text evidence="3">Belongs to the glutamate synthase family.</text>
</comment>
<evidence type="ECO:0000313" key="16">
    <source>
        <dbReference type="EMBL" id="MCK9793726.1"/>
    </source>
</evidence>
<keyword evidence="4" id="KW-0028">Amino-acid biosynthesis</keyword>
<feature type="domain" description="Glutamine amidotransferase type-2" evidence="15">
    <location>
        <begin position="26"/>
        <end position="412"/>
    </location>
</feature>
<dbReference type="InterPro" id="IPR017932">
    <property type="entry name" value="GATase_2_dom"/>
</dbReference>
<comment type="cofactor">
    <cofactor evidence="2">
        <name>[3Fe-4S] cluster</name>
        <dbReference type="ChEBI" id="CHEBI:21137"/>
    </cofactor>
</comment>
<dbReference type="PANTHER" id="PTHR11938:SF133">
    <property type="entry name" value="GLUTAMATE SYNTHASE (NADH)"/>
    <property type="match status" value="1"/>
</dbReference>
<keyword evidence="17" id="KW-1185">Reference proteome</keyword>
<evidence type="ECO:0000256" key="10">
    <source>
        <dbReference type="ARBA" id="ARBA00023004"/>
    </source>
</evidence>
<keyword evidence="5" id="KW-0285">Flavoprotein</keyword>
<proteinExistence type="inferred from homology"/>
<evidence type="ECO:0000256" key="7">
    <source>
        <dbReference type="ARBA" id="ARBA00022723"/>
    </source>
</evidence>
<gene>
    <name evidence="16" type="primary">gltB</name>
    <name evidence="16" type="ORF">M1843_08220</name>
</gene>
<keyword evidence="12" id="KW-0314">Glutamate biosynthesis</keyword>
<evidence type="ECO:0000256" key="3">
    <source>
        <dbReference type="ARBA" id="ARBA00009716"/>
    </source>
</evidence>
<dbReference type="RefSeq" id="WP_416343561.1">
    <property type="nucleotide sequence ID" value="NZ_JALQCY010000002.1"/>
</dbReference>
<evidence type="ECO:0000256" key="12">
    <source>
        <dbReference type="ARBA" id="ARBA00023164"/>
    </source>
</evidence>
<dbReference type="Proteomes" id="UP001651050">
    <property type="component" value="Unassembled WGS sequence"/>
</dbReference>
<dbReference type="InterPro" id="IPR036485">
    <property type="entry name" value="Glu_synth_asu_C_sf"/>
</dbReference>
<evidence type="ECO:0000256" key="5">
    <source>
        <dbReference type="ARBA" id="ARBA00022630"/>
    </source>
</evidence>
<evidence type="ECO:0000256" key="14">
    <source>
        <dbReference type="ARBA" id="ARBA00029440"/>
    </source>
</evidence>
<evidence type="ECO:0000256" key="4">
    <source>
        <dbReference type="ARBA" id="ARBA00022605"/>
    </source>
</evidence>
<reference evidence="16 17" key="1">
    <citation type="submission" date="2022-02" db="EMBL/GenBank/DDBJ databases">
        <title>The car tank lid bacteriome: a reservoir of bacteria with potential in bioremediation of fuel.</title>
        <authorList>
            <person name="Vidal-Verdu A."/>
            <person name="Gomez-Martinez D."/>
            <person name="Latorre-Perez A."/>
            <person name="Pereto J."/>
            <person name="Porcar M."/>
        </authorList>
    </citation>
    <scope>NUCLEOTIDE SEQUENCE [LARGE SCALE GENOMIC DNA]</scope>
    <source>
        <strain evidence="16 17">4D.3</strain>
    </source>
</reference>
<evidence type="ECO:0000256" key="11">
    <source>
        <dbReference type="ARBA" id="ARBA00023014"/>
    </source>
</evidence>
<keyword evidence="9 16" id="KW-0560">Oxidoreductase</keyword>
<name>A0ABT0J2K6_9MICO</name>
<evidence type="ECO:0000256" key="9">
    <source>
        <dbReference type="ARBA" id="ARBA00023002"/>
    </source>
</evidence>
<keyword evidence="10" id="KW-0408">Iron</keyword>
<evidence type="ECO:0000313" key="17">
    <source>
        <dbReference type="Proteomes" id="UP001651050"/>
    </source>
</evidence>
<dbReference type="InterPro" id="IPR050711">
    <property type="entry name" value="ET-N_metabolism_enzyme"/>
</dbReference>
<dbReference type="NCBIfam" id="NF008730">
    <property type="entry name" value="PRK11750.1"/>
    <property type="match status" value="1"/>
</dbReference>
<evidence type="ECO:0000256" key="8">
    <source>
        <dbReference type="ARBA" id="ARBA00022962"/>
    </source>
</evidence>
<comment type="pathway">
    <text evidence="14">Amino-acid biosynthesis.</text>
</comment>
<dbReference type="PANTHER" id="PTHR11938">
    <property type="entry name" value="FAD NADPH DEHYDROGENASE/OXIDOREDUCTASE"/>
    <property type="match status" value="1"/>
</dbReference>
<keyword evidence="11" id="KW-0411">Iron-sulfur</keyword>
<keyword evidence="8" id="KW-0315">Glutamine amidotransferase</keyword>
<accession>A0ABT0J2K6</accession>
<dbReference type="Pfam" id="PF04898">
    <property type="entry name" value="Glu_syn_central"/>
    <property type="match status" value="1"/>
</dbReference>
<dbReference type="Pfam" id="PF01645">
    <property type="entry name" value="Glu_synthase"/>
    <property type="match status" value="1"/>
</dbReference>
<dbReference type="EMBL" id="JALQCY010000002">
    <property type="protein sequence ID" value="MCK9793726.1"/>
    <property type="molecule type" value="Genomic_DNA"/>
</dbReference>
<dbReference type="Gene3D" id="3.20.20.70">
    <property type="entry name" value="Aldolase class I"/>
    <property type="match status" value="2"/>
</dbReference>
<dbReference type="InterPro" id="IPR013785">
    <property type="entry name" value="Aldolase_TIM"/>
</dbReference>
<evidence type="ECO:0000259" key="15">
    <source>
        <dbReference type="PROSITE" id="PS51278"/>
    </source>
</evidence>
<keyword evidence="7" id="KW-0479">Metal-binding</keyword>
<dbReference type="Gene3D" id="3.60.20.10">
    <property type="entry name" value="Glutamine Phosphoribosylpyrophosphate, subunit 1, domain 1"/>
    <property type="match status" value="1"/>
</dbReference>
<dbReference type="InterPro" id="IPR002932">
    <property type="entry name" value="Glu_synthdom"/>
</dbReference>
<dbReference type="Pfam" id="PF01493">
    <property type="entry name" value="GXGXG"/>
    <property type="match status" value="1"/>
</dbReference>
<dbReference type="SUPFAM" id="SSF51395">
    <property type="entry name" value="FMN-linked oxidoreductases"/>
    <property type="match status" value="1"/>
</dbReference>
<evidence type="ECO:0000256" key="2">
    <source>
        <dbReference type="ARBA" id="ARBA00001927"/>
    </source>
</evidence>
<dbReference type="InterPro" id="IPR029055">
    <property type="entry name" value="Ntn_hydrolases_N"/>
</dbReference>
<dbReference type="CDD" id="cd00713">
    <property type="entry name" value="GltS"/>
    <property type="match status" value="1"/>
</dbReference>
<organism evidence="16 17">
    <name type="scientific">Isoptericola peretonis</name>
    <dbReference type="NCBI Taxonomy" id="2918523"/>
    <lineage>
        <taxon>Bacteria</taxon>
        <taxon>Bacillati</taxon>
        <taxon>Actinomycetota</taxon>
        <taxon>Actinomycetes</taxon>
        <taxon>Micrococcales</taxon>
        <taxon>Promicromonosporaceae</taxon>
        <taxon>Isoptericola</taxon>
    </lineage>
</organism>
<comment type="caution">
    <text evidence="16">The sequence shown here is derived from an EMBL/GenBank/DDBJ whole genome shotgun (WGS) entry which is preliminary data.</text>
</comment>
<dbReference type="GO" id="GO:0004355">
    <property type="term" value="F:glutamate synthase (NADPH) activity"/>
    <property type="evidence" value="ECO:0007669"/>
    <property type="project" value="UniProtKB-EC"/>
</dbReference>
<dbReference type="SUPFAM" id="SSF56235">
    <property type="entry name" value="N-terminal nucleophile aminohydrolases (Ntn hydrolases)"/>
    <property type="match status" value="1"/>
</dbReference>
<evidence type="ECO:0000256" key="6">
    <source>
        <dbReference type="ARBA" id="ARBA00022643"/>
    </source>
</evidence>
<dbReference type="CDD" id="cd02808">
    <property type="entry name" value="GltS_FMN"/>
    <property type="match status" value="1"/>
</dbReference>
<dbReference type="SUPFAM" id="SSF69336">
    <property type="entry name" value="Alpha subunit of glutamate synthase, C-terminal domain"/>
    <property type="match status" value="1"/>
</dbReference>
<dbReference type="PROSITE" id="PS51278">
    <property type="entry name" value="GATASE_TYPE_2"/>
    <property type="match status" value="1"/>
</dbReference>
<evidence type="ECO:0000256" key="13">
    <source>
        <dbReference type="ARBA" id="ARBA00023291"/>
    </source>
</evidence>
<dbReference type="Gene3D" id="2.160.20.60">
    <property type="entry name" value="Glutamate synthase, alpha subunit, C-terminal domain"/>
    <property type="match status" value="1"/>
</dbReference>
<protein>
    <submittedName>
        <fullName evidence="16">Glutamate synthase large subunit</fullName>
        <ecNumber evidence="16">1.4.1.13</ecNumber>
    </submittedName>
</protein>
<keyword evidence="13" id="KW-0003">3Fe-4S</keyword>
<dbReference type="EC" id="1.4.1.13" evidence="16"/>